<name>A0ACC0BJJ9_CATRO</name>
<evidence type="ECO:0000313" key="1">
    <source>
        <dbReference type="EMBL" id="KAI5672810.1"/>
    </source>
</evidence>
<organism evidence="1 2">
    <name type="scientific">Catharanthus roseus</name>
    <name type="common">Madagascar periwinkle</name>
    <name type="synonym">Vinca rosea</name>
    <dbReference type="NCBI Taxonomy" id="4058"/>
    <lineage>
        <taxon>Eukaryota</taxon>
        <taxon>Viridiplantae</taxon>
        <taxon>Streptophyta</taxon>
        <taxon>Embryophyta</taxon>
        <taxon>Tracheophyta</taxon>
        <taxon>Spermatophyta</taxon>
        <taxon>Magnoliopsida</taxon>
        <taxon>eudicotyledons</taxon>
        <taxon>Gunneridae</taxon>
        <taxon>Pentapetalae</taxon>
        <taxon>asterids</taxon>
        <taxon>lamiids</taxon>
        <taxon>Gentianales</taxon>
        <taxon>Apocynaceae</taxon>
        <taxon>Rauvolfioideae</taxon>
        <taxon>Vinceae</taxon>
        <taxon>Catharanthinae</taxon>
        <taxon>Catharanthus</taxon>
    </lineage>
</organism>
<dbReference type="Proteomes" id="UP001060085">
    <property type="component" value="Linkage Group LG03"/>
</dbReference>
<protein>
    <submittedName>
        <fullName evidence="1">Uncharacterized protein</fullName>
    </submittedName>
</protein>
<keyword evidence="2" id="KW-1185">Reference proteome</keyword>
<sequence length="228" mass="26034">MEVKIHLRFPCSKCKNKKIIHSKVVREHFLRKYELELQNINSNITENEIQEKISEGSAKWFRNEEKFHEVWRTVEEDVQASASRTSCSHLNGASSEPAHLIVERSRACLDHEHRLMRRVEDAVSKIYATFDEHMRWLFEHSHLVYITFPSMVPLVRVSMSADPSTSLSTAAAAAGTPSCRSEILVLPSIHAPRPTSPLLDHMDGAPPSSRDAIKAFRLFVHIDGCLYF</sequence>
<reference evidence="2" key="1">
    <citation type="journal article" date="2023" name="Nat. Plants">
        <title>Single-cell RNA sequencing provides a high-resolution roadmap for understanding the multicellular compartmentation of specialized metabolism.</title>
        <authorList>
            <person name="Sun S."/>
            <person name="Shen X."/>
            <person name="Li Y."/>
            <person name="Li Y."/>
            <person name="Wang S."/>
            <person name="Li R."/>
            <person name="Zhang H."/>
            <person name="Shen G."/>
            <person name="Guo B."/>
            <person name="Wei J."/>
            <person name="Xu J."/>
            <person name="St-Pierre B."/>
            <person name="Chen S."/>
            <person name="Sun C."/>
        </authorList>
    </citation>
    <scope>NUCLEOTIDE SEQUENCE [LARGE SCALE GENOMIC DNA]</scope>
</reference>
<dbReference type="EMBL" id="CM044703">
    <property type="protein sequence ID" value="KAI5672810.1"/>
    <property type="molecule type" value="Genomic_DNA"/>
</dbReference>
<proteinExistence type="predicted"/>
<accession>A0ACC0BJJ9</accession>
<evidence type="ECO:0000313" key="2">
    <source>
        <dbReference type="Proteomes" id="UP001060085"/>
    </source>
</evidence>
<comment type="caution">
    <text evidence="1">The sequence shown here is derived from an EMBL/GenBank/DDBJ whole genome shotgun (WGS) entry which is preliminary data.</text>
</comment>
<gene>
    <name evidence="1" type="ORF">M9H77_13174</name>
</gene>